<reference evidence="9" key="1">
    <citation type="submission" date="2020-11" db="EMBL/GenBank/DDBJ databases">
        <authorList>
            <person name="Tran Van P."/>
        </authorList>
    </citation>
    <scope>NUCLEOTIDE SEQUENCE</scope>
</reference>
<dbReference type="FunFam" id="2.40.10.10:FF:000073">
    <property type="entry name" value="Trypsin alpha"/>
    <property type="match status" value="1"/>
</dbReference>
<evidence type="ECO:0000256" key="5">
    <source>
        <dbReference type="ARBA" id="ARBA00023157"/>
    </source>
</evidence>
<feature type="domain" description="Peptidase S1" evidence="8">
    <location>
        <begin position="101"/>
        <end position="358"/>
    </location>
</feature>
<dbReference type="SMART" id="SM00020">
    <property type="entry name" value="Tryp_SPc"/>
    <property type="match status" value="1"/>
</dbReference>
<dbReference type="CDD" id="cd00190">
    <property type="entry name" value="Tryp_SPc"/>
    <property type="match status" value="1"/>
</dbReference>
<dbReference type="InterPro" id="IPR043504">
    <property type="entry name" value="Peptidase_S1_PA_chymotrypsin"/>
</dbReference>
<dbReference type="PRINTS" id="PR00722">
    <property type="entry name" value="CHYMOTRYPSIN"/>
</dbReference>
<gene>
    <name evidence="9" type="ORF">TCMB3V08_LOCUS10343</name>
</gene>
<evidence type="ECO:0000256" key="7">
    <source>
        <dbReference type="SAM" id="SignalP"/>
    </source>
</evidence>
<dbReference type="EMBL" id="OE186178">
    <property type="protein sequence ID" value="CAD7577797.1"/>
    <property type="molecule type" value="Genomic_DNA"/>
</dbReference>
<accession>A0A7R9JEF4</accession>
<dbReference type="GO" id="GO:0004252">
    <property type="term" value="F:serine-type endopeptidase activity"/>
    <property type="evidence" value="ECO:0007669"/>
    <property type="project" value="InterPro"/>
</dbReference>
<evidence type="ECO:0000256" key="1">
    <source>
        <dbReference type="ARBA" id="ARBA00007664"/>
    </source>
</evidence>
<dbReference type="PANTHER" id="PTHR24276">
    <property type="entry name" value="POLYSERASE-RELATED"/>
    <property type="match status" value="1"/>
</dbReference>
<dbReference type="InterPro" id="IPR009003">
    <property type="entry name" value="Peptidase_S1_PA"/>
</dbReference>
<evidence type="ECO:0000256" key="6">
    <source>
        <dbReference type="RuleBase" id="RU363034"/>
    </source>
</evidence>
<dbReference type="Gene3D" id="2.40.10.10">
    <property type="entry name" value="Trypsin-like serine proteases"/>
    <property type="match status" value="1"/>
</dbReference>
<dbReference type="PANTHER" id="PTHR24276:SF91">
    <property type="entry name" value="AT26814P-RELATED"/>
    <property type="match status" value="1"/>
</dbReference>
<dbReference type="InterPro" id="IPR001314">
    <property type="entry name" value="Peptidase_S1A"/>
</dbReference>
<protein>
    <submittedName>
        <fullName evidence="9">(California timema) hypothetical protein</fullName>
    </submittedName>
</protein>
<dbReference type="PROSITE" id="PS00134">
    <property type="entry name" value="TRYPSIN_HIS"/>
    <property type="match status" value="1"/>
</dbReference>
<keyword evidence="7" id="KW-0732">Signal</keyword>
<dbReference type="PROSITE" id="PS00135">
    <property type="entry name" value="TRYPSIN_SER"/>
    <property type="match status" value="1"/>
</dbReference>
<evidence type="ECO:0000313" key="9">
    <source>
        <dbReference type="EMBL" id="CAD7577797.1"/>
    </source>
</evidence>
<dbReference type="InterPro" id="IPR050430">
    <property type="entry name" value="Peptidase_S1"/>
</dbReference>
<proteinExistence type="inferred from homology"/>
<dbReference type="Pfam" id="PF00089">
    <property type="entry name" value="Trypsin"/>
    <property type="match status" value="2"/>
</dbReference>
<comment type="similarity">
    <text evidence="1">Belongs to the peptidase S1 family.</text>
</comment>
<organism evidence="9">
    <name type="scientific">Timema californicum</name>
    <name type="common">California timema</name>
    <name type="synonym">Walking stick</name>
    <dbReference type="NCBI Taxonomy" id="61474"/>
    <lineage>
        <taxon>Eukaryota</taxon>
        <taxon>Metazoa</taxon>
        <taxon>Ecdysozoa</taxon>
        <taxon>Arthropoda</taxon>
        <taxon>Hexapoda</taxon>
        <taxon>Insecta</taxon>
        <taxon>Pterygota</taxon>
        <taxon>Neoptera</taxon>
        <taxon>Polyneoptera</taxon>
        <taxon>Phasmatodea</taxon>
        <taxon>Timematodea</taxon>
        <taxon>Timematoidea</taxon>
        <taxon>Timematidae</taxon>
        <taxon>Timema</taxon>
    </lineage>
</organism>
<sequence length="359" mass="37498">MLKFVVLLGLLASCLGKTTLSRFDWDLNPGLIVISKPVNHESGSLDRSATEVDSQFVNFWYCSLGGVSRRSRGKVSDFYAGGRGSILGSEPAVEKSLDGKIVGGHSTTIQEWPFMLSLQVSYLGGLFTFHQCGASIIGSNWAITAAHCTEGMSASSLVVRAGSTNRYSGGSTHQVAQIIEHSGYGVGSTYNNDVAVFRVSTPFVFSNNVQPVNLASNNLNLAGGTYTKVAGWGALAVRRAGSRLAILPRGATSIRSLSDLFQSGGSSPDTLMEVSLPVVTNTQCAQIYGSSSITTSMLCAGYLAGGKDSCQGDSGGPLVVGGVQVGIVSWGGECAAVGIAGVYVRVSAIRDWVWTNTGI</sequence>
<keyword evidence="3 6" id="KW-0378">Hydrolase</keyword>
<dbReference type="InterPro" id="IPR001254">
    <property type="entry name" value="Trypsin_dom"/>
</dbReference>
<feature type="signal peptide" evidence="7">
    <location>
        <begin position="1"/>
        <end position="16"/>
    </location>
</feature>
<evidence type="ECO:0000256" key="2">
    <source>
        <dbReference type="ARBA" id="ARBA00022670"/>
    </source>
</evidence>
<evidence type="ECO:0000256" key="4">
    <source>
        <dbReference type="ARBA" id="ARBA00022825"/>
    </source>
</evidence>
<evidence type="ECO:0000256" key="3">
    <source>
        <dbReference type="ARBA" id="ARBA00022801"/>
    </source>
</evidence>
<keyword evidence="2 6" id="KW-0645">Protease</keyword>
<keyword evidence="5" id="KW-1015">Disulfide bond</keyword>
<feature type="chain" id="PRO_5030974398" evidence="7">
    <location>
        <begin position="17"/>
        <end position="359"/>
    </location>
</feature>
<name>A0A7R9JEF4_TIMCA</name>
<keyword evidence="4 6" id="KW-0720">Serine protease</keyword>
<dbReference type="SUPFAM" id="SSF50494">
    <property type="entry name" value="Trypsin-like serine proteases"/>
    <property type="match status" value="1"/>
</dbReference>
<dbReference type="InterPro" id="IPR018114">
    <property type="entry name" value="TRYPSIN_HIS"/>
</dbReference>
<dbReference type="InterPro" id="IPR033116">
    <property type="entry name" value="TRYPSIN_SER"/>
</dbReference>
<dbReference type="AlphaFoldDB" id="A0A7R9JEF4"/>
<dbReference type="GO" id="GO:0006508">
    <property type="term" value="P:proteolysis"/>
    <property type="evidence" value="ECO:0007669"/>
    <property type="project" value="UniProtKB-KW"/>
</dbReference>
<evidence type="ECO:0000259" key="8">
    <source>
        <dbReference type="PROSITE" id="PS50240"/>
    </source>
</evidence>
<dbReference type="PROSITE" id="PS50240">
    <property type="entry name" value="TRYPSIN_DOM"/>
    <property type="match status" value="1"/>
</dbReference>